<organism evidence="3 4">
    <name type="scientific">Aureimonas flava</name>
    <dbReference type="NCBI Taxonomy" id="2320271"/>
    <lineage>
        <taxon>Bacteria</taxon>
        <taxon>Pseudomonadati</taxon>
        <taxon>Pseudomonadota</taxon>
        <taxon>Alphaproteobacteria</taxon>
        <taxon>Hyphomicrobiales</taxon>
        <taxon>Aurantimonadaceae</taxon>
        <taxon>Aureimonas</taxon>
    </lineage>
</organism>
<comment type="caution">
    <text evidence="3">The sequence shown here is derived from an EMBL/GenBank/DDBJ whole genome shotgun (WGS) entry which is preliminary data.</text>
</comment>
<dbReference type="PANTHER" id="PTHR11091:SF0">
    <property type="entry name" value="MALATE DEHYDROGENASE"/>
    <property type="match status" value="1"/>
</dbReference>
<dbReference type="GO" id="GO:0016491">
    <property type="term" value="F:oxidoreductase activity"/>
    <property type="evidence" value="ECO:0007669"/>
    <property type="project" value="UniProtKB-KW"/>
</dbReference>
<evidence type="ECO:0000256" key="2">
    <source>
        <dbReference type="ARBA" id="ARBA00023002"/>
    </source>
</evidence>
<evidence type="ECO:0000256" key="1">
    <source>
        <dbReference type="ARBA" id="ARBA00006056"/>
    </source>
</evidence>
<dbReference type="RefSeq" id="WP_119539580.1">
    <property type="nucleotide sequence ID" value="NZ_QYRN01000004.1"/>
</dbReference>
<dbReference type="AlphaFoldDB" id="A0A3A1WJS2"/>
<dbReference type="SUPFAM" id="SSF89733">
    <property type="entry name" value="L-sulfolactate dehydrogenase-like"/>
    <property type="match status" value="1"/>
</dbReference>
<protein>
    <submittedName>
        <fullName evidence="3">Ldh family oxidoreductase</fullName>
    </submittedName>
</protein>
<name>A0A3A1WJS2_9HYPH</name>
<dbReference type="OrthoDB" id="9811519at2"/>
<keyword evidence="2" id="KW-0560">Oxidoreductase</keyword>
<sequence>MSGRYDAEALTAVVADLFERLGLEAEKAERTARTLVEADAIGHATHGLAIAPWYAEELRSGNMRPSGAPETISDTGSCLAWNGRRLPGAWLIHRALDIGMERVATNGGIFAATIGDGHHTGALATYQVRAAERGLFAIIACSGPASQGVAPFGGRDGVFTPNPLSAGIPTNADPILLDLSASISTIKRSTQMAERGEVYEHDWVLDAEGNPSRDPRDLLERGGTLMPVGGLDHGHKGYGMALLVEAMTQGLSGVGRRQVMTGISMNTFVLLLDPASFGGSEAFRDEMSWLADACRASRPRPNVDRVRLPGDRALALRAAALAEGVPLSSAIVSALGPCLARSGLAMPDPIA</sequence>
<dbReference type="Gene3D" id="1.10.1530.10">
    <property type="match status" value="1"/>
</dbReference>
<dbReference type="InterPro" id="IPR036111">
    <property type="entry name" value="Mal/L-sulfo/L-lacto_DH-like_sf"/>
</dbReference>
<dbReference type="InterPro" id="IPR043144">
    <property type="entry name" value="Mal/L-sulf/L-lact_DH-like_ah"/>
</dbReference>
<dbReference type="InterPro" id="IPR043143">
    <property type="entry name" value="Mal/L-sulf/L-lact_DH-like_NADP"/>
</dbReference>
<dbReference type="PANTHER" id="PTHR11091">
    <property type="entry name" value="OXIDOREDUCTASE-RELATED"/>
    <property type="match status" value="1"/>
</dbReference>
<dbReference type="Proteomes" id="UP000265750">
    <property type="component" value="Unassembled WGS sequence"/>
</dbReference>
<proteinExistence type="inferred from homology"/>
<reference evidence="4" key="1">
    <citation type="submission" date="2018-09" db="EMBL/GenBank/DDBJ databases">
        <authorList>
            <person name="Tuo L."/>
        </authorList>
    </citation>
    <scope>NUCLEOTIDE SEQUENCE [LARGE SCALE GENOMIC DNA]</scope>
    <source>
        <strain evidence="4">M2BS4Y-1</strain>
    </source>
</reference>
<comment type="similarity">
    <text evidence="1">Belongs to the LDH2/MDH2 oxidoreductase family.</text>
</comment>
<accession>A0A3A1WJS2</accession>
<keyword evidence="4" id="KW-1185">Reference proteome</keyword>
<evidence type="ECO:0000313" key="3">
    <source>
        <dbReference type="EMBL" id="RIY01400.1"/>
    </source>
</evidence>
<evidence type="ECO:0000313" key="4">
    <source>
        <dbReference type="Proteomes" id="UP000265750"/>
    </source>
</evidence>
<dbReference type="Gene3D" id="3.30.1370.60">
    <property type="entry name" value="Hypothetical oxidoreductase yiak, domain 2"/>
    <property type="match status" value="1"/>
</dbReference>
<dbReference type="InterPro" id="IPR003767">
    <property type="entry name" value="Malate/L-lactate_DH-like"/>
</dbReference>
<gene>
    <name evidence="3" type="ORF">D3218_08560</name>
</gene>
<dbReference type="EMBL" id="QYRN01000004">
    <property type="protein sequence ID" value="RIY01400.1"/>
    <property type="molecule type" value="Genomic_DNA"/>
</dbReference>
<dbReference type="Pfam" id="PF02615">
    <property type="entry name" value="Ldh_2"/>
    <property type="match status" value="1"/>
</dbReference>